<feature type="non-terminal residue" evidence="1">
    <location>
        <position position="1"/>
    </location>
</feature>
<name>A0A7K7A487_9AVES</name>
<gene>
    <name evidence="1" type="primary">Tedc2</name>
    <name evidence="1" type="ORF">NOTPEN_R14543</name>
</gene>
<protein>
    <submittedName>
        <fullName evidence="1">TEDC2 protein</fullName>
    </submittedName>
</protein>
<dbReference type="PANTHER" id="PTHR14870">
    <property type="entry name" value="TUBULIN EPSILON AND DELTA COMPLEX PROTEIN 2"/>
    <property type="match status" value="1"/>
</dbReference>
<dbReference type="Pfam" id="PF15764">
    <property type="entry name" value="DUF4693"/>
    <property type="match status" value="1"/>
</dbReference>
<proteinExistence type="predicted"/>
<feature type="non-terminal residue" evidence="1">
    <location>
        <position position="243"/>
    </location>
</feature>
<dbReference type="InterPro" id="IPR031518">
    <property type="entry name" value="DUF4693"/>
</dbReference>
<sequence>MSLLFCRSRLKLPLPYKKAYSRNSRAWESCRLCQTRSDAGAARNRFIERIQTTFCSPLPAFSPAEIEEEIKVLQDIPWLLSPLVEAEQAEHPTLQQEYESLLTLEALQTITSQCLQKLQCLREAAESQMRLCPDCAAGDAGSCSPAYVPPKDLTCGQTSVLAAPLLCYSSFQELRDLFALKLQVARLNQEIAMQKVLMAELLPALEPGLDAEASALRLYRALYTELCEGGRRFPALVRDELAE</sequence>
<dbReference type="PANTHER" id="PTHR14870:SF1">
    <property type="entry name" value="TUBULIN EPSILON AND DELTA COMPLEX PROTEIN 2"/>
    <property type="match status" value="1"/>
</dbReference>
<dbReference type="EMBL" id="VZSG01000742">
    <property type="protein sequence ID" value="NWX90965.1"/>
    <property type="molecule type" value="Genomic_DNA"/>
</dbReference>
<dbReference type="AlphaFoldDB" id="A0A7K7A487"/>
<evidence type="ECO:0000313" key="1">
    <source>
        <dbReference type="EMBL" id="NWX90965.1"/>
    </source>
</evidence>
<evidence type="ECO:0000313" key="2">
    <source>
        <dbReference type="Proteomes" id="UP000538817"/>
    </source>
</evidence>
<organism evidence="1 2">
    <name type="scientific">Nothoprocta pentlandii</name>
    <dbReference type="NCBI Taxonomy" id="2585814"/>
    <lineage>
        <taxon>Eukaryota</taxon>
        <taxon>Metazoa</taxon>
        <taxon>Chordata</taxon>
        <taxon>Craniata</taxon>
        <taxon>Vertebrata</taxon>
        <taxon>Euteleostomi</taxon>
        <taxon>Archelosauria</taxon>
        <taxon>Archosauria</taxon>
        <taxon>Dinosauria</taxon>
        <taxon>Saurischia</taxon>
        <taxon>Theropoda</taxon>
        <taxon>Coelurosauria</taxon>
        <taxon>Aves</taxon>
        <taxon>Palaeognathae</taxon>
        <taxon>Tinamiformes</taxon>
        <taxon>Tinamidae</taxon>
        <taxon>Nothoprocta</taxon>
    </lineage>
</organism>
<reference evidence="1 2" key="1">
    <citation type="submission" date="2019-09" db="EMBL/GenBank/DDBJ databases">
        <title>Bird 10,000 Genomes (B10K) Project - Family phase.</title>
        <authorList>
            <person name="Zhang G."/>
        </authorList>
    </citation>
    <scope>NUCLEOTIDE SEQUENCE [LARGE SCALE GENOMIC DNA]</scope>
    <source>
        <strain evidence="1">B10K-MSB-04</strain>
    </source>
</reference>
<accession>A0A7K7A487</accession>
<keyword evidence="2" id="KW-1185">Reference proteome</keyword>
<comment type="caution">
    <text evidence="1">The sequence shown here is derived from an EMBL/GenBank/DDBJ whole genome shotgun (WGS) entry which is preliminary data.</text>
</comment>
<dbReference type="Proteomes" id="UP000538817">
    <property type="component" value="Unassembled WGS sequence"/>
</dbReference>